<accession>A0ACC6P9S2</accession>
<name>A0ACC6P9S2_9BACL</name>
<gene>
    <name evidence="1" type="ORF">WKI47_06540</name>
</gene>
<comment type="caution">
    <text evidence="1">The sequence shown here is derived from an EMBL/GenBank/DDBJ whole genome shotgun (WGS) entry which is preliminary data.</text>
</comment>
<evidence type="ECO:0000313" key="1">
    <source>
        <dbReference type="EMBL" id="MEJ8303573.1"/>
    </source>
</evidence>
<evidence type="ECO:0000313" key="2">
    <source>
        <dbReference type="Proteomes" id="UP001380953"/>
    </source>
</evidence>
<sequence length="221" mass="24733">MNIPKSQRRPAFYFLRIALALVLLASLPLASIARADNGSTIGVIHNDKRMQLGTPPYSKNGTTLVPMRPLFESLGIQVKWDAASQTVRGTKGSLDFTLKVGSKQATVNGKTVLLTEAAAAKNGNTFVPLRFIGEASDALILWNPYLQEVNMYDEAFLQKNNVTKKQVQDDYAAYLQQLADNRKQDPKTDKPDNDNKDRQQMCTRWRYDPVLGGILDWYPCP</sequence>
<proteinExistence type="predicted"/>
<dbReference type="EMBL" id="JBBKAR010000019">
    <property type="protein sequence ID" value="MEJ8303573.1"/>
    <property type="molecule type" value="Genomic_DNA"/>
</dbReference>
<dbReference type="Proteomes" id="UP001380953">
    <property type="component" value="Unassembled WGS sequence"/>
</dbReference>
<protein>
    <submittedName>
        <fullName evidence="1">Copper amine oxidase N-terminal domain-containing protein</fullName>
    </submittedName>
</protein>
<reference evidence="1" key="1">
    <citation type="submission" date="2024-03" db="EMBL/GenBank/DDBJ databases">
        <title>Whole genome sequecning of epiphytes from Marcgravia umbellata leaves.</title>
        <authorList>
            <person name="Kumar G."/>
            <person name="Savka M.A."/>
        </authorList>
    </citation>
    <scope>NUCLEOTIDE SEQUENCE</scope>
    <source>
        <strain evidence="1">RIT_BL5</strain>
    </source>
</reference>
<organism evidence="1 2">
    <name type="scientific">Saccharibacillus sacchari</name>
    <dbReference type="NCBI Taxonomy" id="456493"/>
    <lineage>
        <taxon>Bacteria</taxon>
        <taxon>Bacillati</taxon>
        <taxon>Bacillota</taxon>
        <taxon>Bacilli</taxon>
        <taxon>Bacillales</taxon>
        <taxon>Paenibacillaceae</taxon>
        <taxon>Saccharibacillus</taxon>
    </lineage>
</organism>
<keyword evidence="2" id="KW-1185">Reference proteome</keyword>